<dbReference type="OrthoDB" id="9802426at2"/>
<keyword evidence="2" id="KW-0238">DNA-binding</keyword>
<evidence type="ECO:0000256" key="1">
    <source>
        <dbReference type="ARBA" id="ARBA00023015"/>
    </source>
</evidence>
<evidence type="ECO:0000256" key="4">
    <source>
        <dbReference type="PROSITE-ProRule" id="PRU00169"/>
    </source>
</evidence>
<evidence type="ECO:0000259" key="5">
    <source>
        <dbReference type="PROSITE" id="PS50110"/>
    </source>
</evidence>
<reference evidence="6" key="1">
    <citation type="submission" date="2017-10" db="EMBL/GenBank/DDBJ databases">
        <title>Massilia psychrophilum sp. nov., a novel purple-pigmented bacterium isolated from Tianshan glacier, Xinjiang Municipality, China.</title>
        <authorList>
            <person name="Wang H."/>
        </authorList>
    </citation>
    <scope>NUCLEOTIDE SEQUENCE [LARGE SCALE GENOMIC DNA]</scope>
    <source>
        <strain evidence="6">B2</strain>
    </source>
</reference>
<dbReference type="Proteomes" id="UP000229897">
    <property type="component" value="Chromosome"/>
</dbReference>
<keyword evidence="4" id="KW-0597">Phosphoprotein</keyword>
<feature type="domain" description="Response regulatory" evidence="5">
    <location>
        <begin position="3"/>
        <end position="117"/>
    </location>
</feature>
<evidence type="ECO:0000313" key="7">
    <source>
        <dbReference type="Proteomes" id="UP000229897"/>
    </source>
</evidence>
<dbReference type="PANTHER" id="PTHR48111">
    <property type="entry name" value="REGULATOR OF RPOS"/>
    <property type="match status" value="1"/>
</dbReference>
<feature type="modified residue" description="4-aspartylphosphate" evidence="4">
    <location>
        <position position="52"/>
    </location>
</feature>
<dbReference type="InterPro" id="IPR011006">
    <property type="entry name" value="CheY-like_superfamily"/>
</dbReference>
<keyword evidence="7" id="KW-1185">Reference proteome</keyword>
<dbReference type="Pfam" id="PF00072">
    <property type="entry name" value="Response_reg"/>
    <property type="match status" value="1"/>
</dbReference>
<name>A0A2D2DE32_9BURK</name>
<dbReference type="GO" id="GO:0006355">
    <property type="term" value="P:regulation of DNA-templated transcription"/>
    <property type="evidence" value="ECO:0007669"/>
    <property type="project" value="InterPro"/>
</dbReference>
<dbReference type="GO" id="GO:0000976">
    <property type="term" value="F:transcription cis-regulatory region binding"/>
    <property type="evidence" value="ECO:0007669"/>
    <property type="project" value="TreeGrafter"/>
</dbReference>
<dbReference type="GO" id="GO:0000156">
    <property type="term" value="F:phosphorelay response regulator activity"/>
    <property type="evidence" value="ECO:0007669"/>
    <property type="project" value="TreeGrafter"/>
</dbReference>
<dbReference type="InterPro" id="IPR036388">
    <property type="entry name" value="WH-like_DNA-bd_sf"/>
</dbReference>
<dbReference type="GO" id="GO:0032993">
    <property type="term" value="C:protein-DNA complex"/>
    <property type="evidence" value="ECO:0007669"/>
    <property type="project" value="TreeGrafter"/>
</dbReference>
<dbReference type="InterPro" id="IPR016032">
    <property type="entry name" value="Sig_transdc_resp-reg_C-effctor"/>
</dbReference>
<protein>
    <submittedName>
        <fullName evidence="6">Two-component transcriptional regulator</fullName>
    </submittedName>
</protein>
<accession>A0A2D2DE32</accession>
<dbReference type="GO" id="GO:0005829">
    <property type="term" value="C:cytosol"/>
    <property type="evidence" value="ECO:0007669"/>
    <property type="project" value="TreeGrafter"/>
</dbReference>
<dbReference type="AlphaFoldDB" id="A0A2D2DE32"/>
<dbReference type="Pfam" id="PF00486">
    <property type="entry name" value="Trans_reg_C"/>
    <property type="match status" value="1"/>
</dbReference>
<evidence type="ECO:0000256" key="2">
    <source>
        <dbReference type="ARBA" id="ARBA00023125"/>
    </source>
</evidence>
<gene>
    <name evidence="6" type="ORF">CR152_01020</name>
</gene>
<dbReference type="SMART" id="SM00862">
    <property type="entry name" value="Trans_reg_C"/>
    <property type="match status" value="1"/>
</dbReference>
<dbReference type="EMBL" id="CP024608">
    <property type="protein sequence ID" value="ATQ73245.1"/>
    <property type="molecule type" value="Genomic_DNA"/>
</dbReference>
<dbReference type="KEGG" id="mass:CR152_01020"/>
<dbReference type="PANTHER" id="PTHR48111:SF67">
    <property type="entry name" value="TRANSCRIPTIONAL REGULATORY PROTEIN TCTD"/>
    <property type="match status" value="1"/>
</dbReference>
<dbReference type="RefSeq" id="WP_099872997.1">
    <property type="nucleotide sequence ID" value="NZ_CP024608.1"/>
</dbReference>
<dbReference type="SUPFAM" id="SSF52172">
    <property type="entry name" value="CheY-like"/>
    <property type="match status" value="1"/>
</dbReference>
<keyword evidence="1" id="KW-0805">Transcription regulation</keyword>
<dbReference type="InterPro" id="IPR001867">
    <property type="entry name" value="OmpR/PhoB-type_DNA-bd"/>
</dbReference>
<dbReference type="SUPFAM" id="SSF46894">
    <property type="entry name" value="C-terminal effector domain of the bipartite response regulators"/>
    <property type="match status" value="1"/>
</dbReference>
<organism evidence="6 7">
    <name type="scientific">Massilia violaceinigra</name>
    <dbReference type="NCBI Taxonomy" id="2045208"/>
    <lineage>
        <taxon>Bacteria</taxon>
        <taxon>Pseudomonadati</taxon>
        <taxon>Pseudomonadota</taxon>
        <taxon>Betaproteobacteria</taxon>
        <taxon>Burkholderiales</taxon>
        <taxon>Oxalobacteraceae</taxon>
        <taxon>Telluria group</taxon>
        <taxon>Massilia</taxon>
    </lineage>
</organism>
<keyword evidence="3" id="KW-0804">Transcription</keyword>
<dbReference type="Gene3D" id="3.40.50.2300">
    <property type="match status" value="1"/>
</dbReference>
<dbReference type="InterPro" id="IPR039420">
    <property type="entry name" value="WalR-like"/>
</dbReference>
<dbReference type="PROSITE" id="PS50110">
    <property type="entry name" value="RESPONSE_REGULATORY"/>
    <property type="match status" value="1"/>
</dbReference>
<proteinExistence type="predicted"/>
<dbReference type="Gene3D" id="1.10.10.10">
    <property type="entry name" value="Winged helix-like DNA-binding domain superfamily/Winged helix DNA-binding domain"/>
    <property type="match status" value="1"/>
</dbReference>
<evidence type="ECO:0000313" key="6">
    <source>
        <dbReference type="EMBL" id="ATQ73245.1"/>
    </source>
</evidence>
<evidence type="ECO:0000256" key="3">
    <source>
        <dbReference type="ARBA" id="ARBA00023163"/>
    </source>
</evidence>
<dbReference type="SMART" id="SM00448">
    <property type="entry name" value="REC"/>
    <property type="match status" value="1"/>
</dbReference>
<dbReference type="InterPro" id="IPR001789">
    <property type="entry name" value="Sig_transdc_resp-reg_receiver"/>
</dbReference>
<sequence length="227" mass="25075">MTQILIVEDNGDYAGDMAEFLTELNHEVMVATTAAEMWAALTKVPTAVVVLDLGLPDEDGFNVIPRMRQLYPEIGLLVLTGRVAFDNRILGLRLGADHYLTKPIKFPELAAHIEALDRRVRPPEPAAQLPSKWTLRVSARQLELMGAVIDLTEKECNFLHLLTLNTRPVPRQVIVAGMGGDDPDASRRVDMLVYRLRKKARSGLGQDLPLRSAYGEGYSLSAGFTLA</sequence>